<proteinExistence type="predicted"/>
<reference evidence="1 2" key="1">
    <citation type="submission" date="2024-09" db="EMBL/GenBank/DDBJ databases">
        <title>Floridaenema gen nov. (Aerosakkonemataceae, Aerosakkonematales ord. nov., Cyanobacteria) from benthic tropical and subtropical fresh waters, with the description of four new species.</title>
        <authorList>
            <person name="Moretto J.A."/>
            <person name="Berthold D.E."/>
            <person name="Lefler F.W."/>
            <person name="Huang I.-S."/>
            <person name="Laughinghouse H. IV."/>
        </authorList>
    </citation>
    <scope>NUCLEOTIDE SEQUENCE [LARGE SCALE GENOMIC DNA]</scope>
    <source>
        <strain evidence="1 2">BLCC-F167</strain>
    </source>
</reference>
<comment type="caution">
    <text evidence="1">The sequence shown here is derived from an EMBL/GenBank/DDBJ whole genome shotgun (WGS) entry which is preliminary data.</text>
</comment>
<accession>A0ABV4WKF6</accession>
<keyword evidence="2" id="KW-1185">Reference proteome</keyword>
<evidence type="ECO:0000313" key="2">
    <source>
        <dbReference type="Proteomes" id="UP001576780"/>
    </source>
</evidence>
<protein>
    <submittedName>
        <fullName evidence="1">Uncharacterized protein</fullName>
    </submittedName>
</protein>
<gene>
    <name evidence="1" type="ORF">ACE1CA_13660</name>
</gene>
<evidence type="ECO:0000313" key="1">
    <source>
        <dbReference type="EMBL" id="MFB2835573.1"/>
    </source>
</evidence>
<organism evidence="1 2">
    <name type="scientific">Floridaenema evergladense BLCC-F167</name>
    <dbReference type="NCBI Taxonomy" id="3153639"/>
    <lineage>
        <taxon>Bacteria</taxon>
        <taxon>Bacillati</taxon>
        <taxon>Cyanobacteriota</taxon>
        <taxon>Cyanophyceae</taxon>
        <taxon>Oscillatoriophycideae</taxon>
        <taxon>Aerosakkonematales</taxon>
        <taxon>Aerosakkonemataceae</taxon>
        <taxon>Floridanema</taxon>
        <taxon>Floridanema evergladense</taxon>
    </lineage>
</organism>
<dbReference type="Proteomes" id="UP001576780">
    <property type="component" value="Unassembled WGS sequence"/>
</dbReference>
<sequence length="116" mass="13387">MTERLDRIEATIEANAVQIQANTVAIAQLRSAQEAERAEIAELRSEWQAERAAITELRSTVSSLVQIVEIHQRNHEVSQRNFEAIQRHIETMTAEIRGLRTESQRILEHLFGRQEE</sequence>
<dbReference type="RefSeq" id="WP_413277983.1">
    <property type="nucleotide sequence ID" value="NZ_JBHFNT010000116.1"/>
</dbReference>
<dbReference type="EMBL" id="JBHFNT010000116">
    <property type="protein sequence ID" value="MFB2835573.1"/>
    <property type="molecule type" value="Genomic_DNA"/>
</dbReference>
<name>A0ABV4WKF6_9CYAN</name>